<reference evidence="4 5" key="1">
    <citation type="journal article" date="2024" name="bioRxiv">
        <title>A reference genome for Trichogramma kaykai: A tiny desert-dwelling parasitoid wasp with competing sex-ratio distorters.</title>
        <authorList>
            <person name="Culotta J."/>
            <person name="Lindsey A.R."/>
        </authorList>
    </citation>
    <scope>NUCLEOTIDE SEQUENCE [LARGE SCALE GENOMIC DNA]</scope>
    <source>
        <strain evidence="4 5">KSX58</strain>
    </source>
</reference>
<feature type="domain" description="DDE Tnp4" evidence="3">
    <location>
        <begin position="294"/>
        <end position="440"/>
    </location>
</feature>
<proteinExistence type="predicted"/>
<dbReference type="Pfam" id="PF13359">
    <property type="entry name" value="DDE_Tnp_4"/>
    <property type="match status" value="1"/>
</dbReference>
<accession>A0ABD2WGS7</accession>
<dbReference type="InterPro" id="IPR027806">
    <property type="entry name" value="HARBI1_dom"/>
</dbReference>
<dbReference type="EMBL" id="JBJJXI010000106">
    <property type="protein sequence ID" value="KAL3392281.1"/>
    <property type="molecule type" value="Genomic_DNA"/>
</dbReference>
<gene>
    <name evidence="4" type="ORF">TKK_013109</name>
</gene>
<dbReference type="GO" id="GO:0046872">
    <property type="term" value="F:metal ion binding"/>
    <property type="evidence" value="ECO:0007669"/>
    <property type="project" value="UniProtKB-KW"/>
</dbReference>
<evidence type="ECO:0000313" key="5">
    <source>
        <dbReference type="Proteomes" id="UP001627154"/>
    </source>
</evidence>
<comment type="caution">
    <text evidence="4">The sequence shown here is derived from an EMBL/GenBank/DDBJ whole genome shotgun (WGS) entry which is preliminary data.</text>
</comment>
<dbReference type="AlphaFoldDB" id="A0ABD2WGS7"/>
<evidence type="ECO:0000256" key="1">
    <source>
        <dbReference type="ARBA" id="ARBA00001968"/>
    </source>
</evidence>
<keyword evidence="5" id="KW-1185">Reference proteome</keyword>
<name>A0ABD2WGS7_9HYME</name>
<comment type="cofactor">
    <cofactor evidence="1">
        <name>a divalent metal cation</name>
        <dbReference type="ChEBI" id="CHEBI:60240"/>
    </cofactor>
</comment>
<sequence length="443" mass="51783">MKNRPICYIDRRGLPPRNMVKIQERPEVCQISIFRRAELGLPPEELNDEIRICQPCYQNILEDIRLINENPHSLRLKVLWQTRNNSCFICNRENNLHRLTIDCEVNVFVKCNIYLPETVRSCNVHLDRFGNISEPLLGGLQSITRQCVIPGRYLQSFMQALRDNAIKNTRLNDLDNVSEEETLTLTSLSKAQFDELFTYCDTVPNRRITRKDFLCKMRQGLSDEFLTLLFKYSSRQMTSIVIAAVRESLMLRFVPENLGLNAITRAQYIREHVTEFSNMLYNNEPHRPTAIVYIDGTYTYTHKSSNFRALRQTYSRHKSGHLVKPALMVAPDGYILDVHGPFFSDSRNNDASMMRYQWENDENLRNCFEDRDVFIVDRGYRDVVPMLENLGFECRMSPLLEPGQNQLSTEDANEARMITKTRWIVEARNGHIKSKFKYLGNDQ</sequence>
<keyword evidence="2" id="KW-0479">Metal-binding</keyword>
<evidence type="ECO:0000313" key="4">
    <source>
        <dbReference type="EMBL" id="KAL3392281.1"/>
    </source>
</evidence>
<dbReference type="Proteomes" id="UP001627154">
    <property type="component" value="Unassembled WGS sequence"/>
</dbReference>
<protein>
    <recommendedName>
        <fullName evidence="3">DDE Tnp4 domain-containing protein</fullName>
    </recommendedName>
</protein>
<evidence type="ECO:0000256" key="2">
    <source>
        <dbReference type="ARBA" id="ARBA00022723"/>
    </source>
</evidence>
<organism evidence="4 5">
    <name type="scientific">Trichogramma kaykai</name>
    <dbReference type="NCBI Taxonomy" id="54128"/>
    <lineage>
        <taxon>Eukaryota</taxon>
        <taxon>Metazoa</taxon>
        <taxon>Ecdysozoa</taxon>
        <taxon>Arthropoda</taxon>
        <taxon>Hexapoda</taxon>
        <taxon>Insecta</taxon>
        <taxon>Pterygota</taxon>
        <taxon>Neoptera</taxon>
        <taxon>Endopterygota</taxon>
        <taxon>Hymenoptera</taxon>
        <taxon>Apocrita</taxon>
        <taxon>Proctotrupomorpha</taxon>
        <taxon>Chalcidoidea</taxon>
        <taxon>Trichogrammatidae</taxon>
        <taxon>Trichogramma</taxon>
    </lineage>
</organism>
<evidence type="ECO:0000259" key="3">
    <source>
        <dbReference type="Pfam" id="PF13359"/>
    </source>
</evidence>